<evidence type="ECO:0000259" key="1">
    <source>
        <dbReference type="Pfam" id="PF23571"/>
    </source>
</evidence>
<reference evidence="2 3" key="1">
    <citation type="submission" date="2022-10" db="EMBL/GenBank/DDBJ databases">
        <title>Luteolibacter arcticus strain CCTCC AB 2014275, whole genome shotgun sequencing project.</title>
        <authorList>
            <person name="Zhao G."/>
            <person name="Shen L."/>
        </authorList>
    </citation>
    <scope>NUCLEOTIDE SEQUENCE [LARGE SCALE GENOMIC DNA]</scope>
    <source>
        <strain evidence="2 3">CCTCC AB 2014275</strain>
    </source>
</reference>
<feature type="domain" description="GH3 middle" evidence="1">
    <location>
        <begin position="286"/>
        <end position="346"/>
    </location>
</feature>
<dbReference type="Gene3D" id="3.40.50.12780">
    <property type="entry name" value="N-terminal domain of ligase-like"/>
    <property type="match status" value="1"/>
</dbReference>
<dbReference type="Proteomes" id="UP001320876">
    <property type="component" value="Unassembled WGS sequence"/>
</dbReference>
<name>A0ABT3GFC6_9BACT</name>
<evidence type="ECO:0000313" key="3">
    <source>
        <dbReference type="Proteomes" id="UP001320876"/>
    </source>
</evidence>
<gene>
    <name evidence="2" type="ORF">OKA05_07050</name>
</gene>
<dbReference type="EMBL" id="JAPDDT010000002">
    <property type="protein sequence ID" value="MCW1922305.1"/>
    <property type="molecule type" value="Genomic_DNA"/>
</dbReference>
<protein>
    <submittedName>
        <fullName evidence="2">GH3 auxin-responsive promoter family protein</fullName>
    </submittedName>
</protein>
<dbReference type="Pfam" id="PF03321">
    <property type="entry name" value="GH3"/>
    <property type="match status" value="1"/>
</dbReference>
<dbReference type="SUPFAM" id="SSF56801">
    <property type="entry name" value="Acetyl-CoA synthetase-like"/>
    <property type="match status" value="1"/>
</dbReference>
<accession>A0ABT3GFC6</accession>
<evidence type="ECO:0000313" key="2">
    <source>
        <dbReference type="EMBL" id="MCW1922305.1"/>
    </source>
</evidence>
<dbReference type="RefSeq" id="WP_264486414.1">
    <property type="nucleotide sequence ID" value="NZ_JAPDDT010000002.1"/>
</dbReference>
<organism evidence="2 3">
    <name type="scientific">Luteolibacter arcticus</name>
    <dbReference type="NCBI Taxonomy" id="1581411"/>
    <lineage>
        <taxon>Bacteria</taxon>
        <taxon>Pseudomonadati</taxon>
        <taxon>Verrucomicrobiota</taxon>
        <taxon>Verrucomicrobiia</taxon>
        <taxon>Verrucomicrobiales</taxon>
        <taxon>Verrucomicrobiaceae</taxon>
        <taxon>Luteolibacter</taxon>
    </lineage>
</organism>
<proteinExistence type="predicted"/>
<dbReference type="PANTHER" id="PTHR31901">
    <property type="entry name" value="GH3 DOMAIN-CONTAINING PROTEIN"/>
    <property type="match status" value="1"/>
</dbReference>
<dbReference type="Pfam" id="PF23571">
    <property type="entry name" value="GH3_M"/>
    <property type="match status" value="1"/>
</dbReference>
<comment type="caution">
    <text evidence="2">The sequence shown here is derived from an EMBL/GenBank/DDBJ whole genome shotgun (WGS) entry which is preliminary data.</text>
</comment>
<dbReference type="InterPro" id="IPR004993">
    <property type="entry name" value="GH3"/>
</dbReference>
<dbReference type="InterPro" id="IPR055377">
    <property type="entry name" value="GH3_M"/>
</dbReference>
<keyword evidence="3" id="KW-1185">Reference proteome</keyword>
<dbReference type="PANTHER" id="PTHR31901:SF9">
    <property type="entry name" value="GH3 DOMAIN-CONTAINING PROTEIN"/>
    <property type="match status" value="1"/>
</dbReference>
<sequence length="467" mass="51371">MNPSAGALLASLECWSVAAADPWVRLRELLEKHSRSDFGRAHHFGSIRSEEEFREAIPPMDYEDHRSWIERCAAGEQNVLACDEPFGFERTSGTSSEPKWIPLTNGLREEFARGLAAWFRGWQGRCPEVFAGSAYWAISPAGMIPDTSVGGLPVGAMSDVAYFPDDVGARLADWLVVPDLSGDVFEGTAEALLATPDLSVVSVWSPTFLLGIDAVVRKLRPGKTWRDLWPKLALVSCWADASSAPWIPVLRERLGGISIEPKGLLATEGITSLPDEIDGSPRLASECHWHEFLDENGDHVPVNELRIGQRYEVLLTTAGGLFRYRSGDQVEVTAAGVFPRLRFVGRMGNSSDLVGEKLHEQQVLDAFAELGVRGFLVAAPKVPGYELWLEDLKEEGRVMNLLRRNPYFDQALRLGQLAPVKTCRLPPDWSLTLASALVHSRGGRLGDVKLPALLTNIDPEVVASWLG</sequence>
<dbReference type="InterPro" id="IPR042099">
    <property type="entry name" value="ANL_N_sf"/>
</dbReference>